<accession>A0A2P5DG10</accession>
<name>A0A2P5DG10_PARAD</name>
<feature type="compositionally biased region" description="Polar residues" evidence="1">
    <location>
        <begin position="20"/>
        <end position="29"/>
    </location>
</feature>
<sequence>MVKDAETALSPSRHPLLNLSRPSSSAQCS</sequence>
<dbReference type="AlphaFoldDB" id="A0A2P5DG10"/>
<protein>
    <submittedName>
        <fullName evidence="2">Uncharacterized protein</fullName>
    </submittedName>
</protein>
<evidence type="ECO:0000313" key="3">
    <source>
        <dbReference type="Proteomes" id="UP000237105"/>
    </source>
</evidence>
<organism evidence="2 3">
    <name type="scientific">Parasponia andersonii</name>
    <name type="common">Sponia andersonii</name>
    <dbReference type="NCBI Taxonomy" id="3476"/>
    <lineage>
        <taxon>Eukaryota</taxon>
        <taxon>Viridiplantae</taxon>
        <taxon>Streptophyta</taxon>
        <taxon>Embryophyta</taxon>
        <taxon>Tracheophyta</taxon>
        <taxon>Spermatophyta</taxon>
        <taxon>Magnoliopsida</taxon>
        <taxon>eudicotyledons</taxon>
        <taxon>Gunneridae</taxon>
        <taxon>Pentapetalae</taxon>
        <taxon>rosids</taxon>
        <taxon>fabids</taxon>
        <taxon>Rosales</taxon>
        <taxon>Cannabaceae</taxon>
        <taxon>Parasponia</taxon>
    </lineage>
</organism>
<evidence type="ECO:0000256" key="1">
    <source>
        <dbReference type="SAM" id="MobiDB-lite"/>
    </source>
</evidence>
<keyword evidence="3" id="KW-1185">Reference proteome</keyword>
<evidence type="ECO:0000313" key="2">
    <source>
        <dbReference type="EMBL" id="PON72216.1"/>
    </source>
</evidence>
<gene>
    <name evidence="2" type="ORF">PanWU01x14_066070</name>
</gene>
<dbReference type="EMBL" id="JXTB01000040">
    <property type="protein sequence ID" value="PON72216.1"/>
    <property type="molecule type" value="Genomic_DNA"/>
</dbReference>
<feature type="region of interest" description="Disordered" evidence="1">
    <location>
        <begin position="1"/>
        <end position="29"/>
    </location>
</feature>
<dbReference type="Proteomes" id="UP000237105">
    <property type="component" value="Unassembled WGS sequence"/>
</dbReference>
<proteinExistence type="predicted"/>
<comment type="caution">
    <text evidence="2">The sequence shown here is derived from an EMBL/GenBank/DDBJ whole genome shotgun (WGS) entry which is preliminary data.</text>
</comment>
<reference evidence="3" key="1">
    <citation type="submission" date="2016-06" db="EMBL/GenBank/DDBJ databases">
        <title>Parallel loss of symbiosis genes in relatives of nitrogen-fixing non-legume Parasponia.</title>
        <authorList>
            <person name="Van Velzen R."/>
            <person name="Holmer R."/>
            <person name="Bu F."/>
            <person name="Rutten L."/>
            <person name="Van Zeijl A."/>
            <person name="Liu W."/>
            <person name="Santuari L."/>
            <person name="Cao Q."/>
            <person name="Sharma T."/>
            <person name="Shen D."/>
            <person name="Roswanjaya Y."/>
            <person name="Wardhani T."/>
            <person name="Kalhor M.S."/>
            <person name="Jansen J."/>
            <person name="Van den Hoogen J."/>
            <person name="Gungor B."/>
            <person name="Hartog M."/>
            <person name="Hontelez J."/>
            <person name="Verver J."/>
            <person name="Yang W.-C."/>
            <person name="Schijlen E."/>
            <person name="Repin R."/>
            <person name="Schilthuizen M."/>
            <person name="Schranz E."/>
            <person name="Heidstra R."/>
            <person name="Miyata K."/>
            <person name="Fedorova E."/>
            <person name="Kohlen W."/>
            <person name="Bisseling T."/>
            <person name="Smit S."/>
            <person name="Geurts R."/>
        </authorList>
    </citation>
    <scope>NUCLEOTIDE SEQUENCE [LARGE SCALE GENOMIC DNA]</scope>
    <source>
        <strain evidence="3">cv. WU1-14</strain>
    </source>
</reference>